<dbReference type="AlphaFoldDB" id="A0A0V0RXP2"/>
<keyword evidence="2" id="KW-1185">Reference proteome</keyword>
<name>A0A0V0RXP2_9BILA</name>
<organism evidence="1 2">
    <name type="scientific">Trichinella nelsoni</name>
    <dbReference type="NCBI Taxonomy" id="6336"/>
    <lineage>
        <taxon>Eukaryota</taxon>
        <taxon>Metazoa</taxon>
        <taxon>Ecdysozoa</taxon>
        <taxon>Nematoda</taxon>
        <taxon>Enoplea</taxon>
        <taxon>Dorylaimia</taxon>
        <taxon>Trichinellida</taxon>
        <taxon>Trichinellidae</taxon>
        <taxon>Trichinella</taxon>
    </lineage>
</organism>
<dbReference type="Proteomes" id="UP000054630">
    <property type="component" value="Unassembled WGS sequence"/>
</dbReference>
<dbReference type="EMBL" id="JYDL01000061">
    <property type="protein sequence ID" value="KRX19249.1"/>
    <property type="molecule type" value="Genomic_DNA"/>
</dbReference>
<accession>A0A0V0RXP2</accession>
<sequence length="66" mass="7600">MGFIYIQCCVENIEKRKNQAGRFSNSLTKLHSYCLKERSANKPLHTGGSSDLYRSYGHHLVIRLDN</sequence>
<reference evidence="1 2" key="1">
    <citation type="submission" date="2015-01" db="EMBL/GenBank/DDBJ databases">
        <title>Evolution of Trichinella species and genotypes.</title>
        <authorList>
            <person name="Korhonen P.K."/>
            <person name="Edoardo P."/>
            <person name="Giuseppe L.R."/>
            <person name="Gasser R.B."/>
        </authorList>
    </citation>
    <scope>NUCLEOTIDE SEQUENCE [LARGE SCALE GENOMIC DNA]</scope>
    <source>
        <strain evidence="1">ISS37</strain>
    </source>
</reference>
<comment type="caution">
    <text evidence="1">The sequence shown here is derived from an EMBL/GenBank/DDBJ whole genome shotgun (WGS) entry which is preliminary data.</text>
</comment>
<proteinExistence type="predicted"/>
<evidence type="ECO:0000313" key="2">
    <source>
        <dbReference type="Proteomes" id="UP000054630"/>
    </source>
</evidence>
<gene>
    <name evidence="1" type="ORF">T07_1418</name>
</gene>
<dbReference type="STRING" id="6336.A0A0V0RXP2"/>
<protein>
    <submittedName>
        <fullName evidence="1">Uncharacterized protein</fullName>
    </submittedName>
</protein>
<evidence type="ECO:0000313" key="1">
    <source>
        <dbReference type="EMBL" id="KRX19249.1"/>
    </source>
</evidence>